<dbReference type="Pfam" id="PF19909">
    <property type="entry name" value="DUF6382"/>
    <property type="match status" value="1"/>
</dbReference>
<dbReference type="InterPro" id="IPR000253">
    <property type="entry name" value="FHA_dom"/>
</dbReference>
<dbReference type="Proteomes" id="UP001597540">
    <property type="component" value="Unassembled WGS sequence"/>
</dbReference>
<keyword evidence="2" id="KW-1133">Transmembrane helix</keyword>
<keyword evidence="2" id="KW-0472">Membrane</keyword>
<evidence type="ECO:0000313" key="5">
    <source>
        <dbReference type="Proteomes" id="UP001597540"/>
    </source>
</evidence>
<sequence length="672" mass="74743">MKGLSRDFIHNDRVLMIVEKQGGTASSDLSQVQVNMIMHNEIPGHLRMQIRDIDGTITFSYDITGRKMLSHLVKSERVTLSAFYHLLLQITHTLIDSRLYMLDERQFLLHEDYMFMEGELEEGKIKICYVPFQAQPDQEKVSEQLYQLIVRLMPYVTELKGNGLQNVLQLCAADHFRLSALNELLLESMTEHSLGGTSQVHDMRNLQSFQAADHYSARASISSVRQASGYQGQGSEASRLEATHGSHTRSAIGQAPQAQSLREIRPMSHTIVSHQGNSQSENLNALFQHTDHAFALPKQSHDLQDHAFEQRKKMQAHKSASSIEQDMRLPLDGSLAAGGSIFAAFDTPAYEEKDNDPFSISDVDEVKKPVNPMYYWLGCLLASSVVWRFIYMDRPTSTGLILCTLITIVFILLAFLFAKGIRLPFTVKSSEVDTGDPSSTRSASKDWFAVKKKGDSREWWRWNKGGSLVADAGLGPVNALANEPALFETSKDTIHSQFNVHQTAMDHLNVAVEEASEGSDTSYYDSLKHNTQILSAAKVQATVLLSDMGQEASGSSTPNESIAYLERCSPEGNVDTIPVGRGSFIIGRSNDVASYVEAGTGASRAHVEISRSDSGYVLKDLNSVNGTLFQDEAMVPYKEYTLQDGDSFVIARAKYTFHLRMSHHKNSAKLTS</sequence>
<comment type="caution">
    <text evidence="4">The sequence shown here is derived from an EMBL/GenBank/DDBJ whole genome shotgun (WGS) entry which is preliminary data.</text>
</comment>
<dbReference type="InterPro" id="IPR045962">
    <property type="entry name" value="DUF6382"/>
</dbReference>
<keyword evidence="2" id="KW-0812">Transmembrane</keyword>
<organism evidence="4 5">
    <name type="scientific">Paenibacillus shunpengii</name>
    <dbReference type="NCBI Taxonomy" id="2054424"/>
    <lineage>
        <taxon>Bacteria</taxon>
        <taxon>Bacillati</taxon>
        <taxon>Bacillota</taxon>
        <taxon>Bacilli</taxon>
        <taxon>Bacillales</taxon>
        <taxon>Paenibacillaceae</taxon>
        <taxon>Paenibacillus</taxon>
    </lineage>
</organism>
<dbReference type="PROSITE" id="PS50006">
    <property type="entry name" value="FHA_DOMAIN"/>
    <property type="match status" value="1"/>
</dbReference>
<feature type="domain" description="FHA" evidence="3">
    <location>
        <begin position="584"/>
        <end position="634"/>
    </location>
</feature>
<dbReference type="RefSeq" id="WP_379260399.1">
    <property type="nucleotide sequence ID" value="NZ_JBHUMJ010000002.1"/>
</dbReference>
<dbReference type="Pfam" id="PF00498">
    <property type="entry name" value="FHA"/>
    <property type="match status" value="1"/>
</dbReference>
<feature type="compositionally biased region" description="Polar residues" evidence="1">
    <location>
        <begin position="226"/>
        <end position="236"/>
    </location>
</feature>
<accession>A0ABW5SK06</accession>
<dbReference type="Gene3D" id="2.60.200.20">
    <property type="match status" value="1"/>
</dbReference>
<feature type="region of interest" description="Disordered" evidence="1">
    <location>
        <begin position="226"/>
        <end position="259"/>
    </location>
</feature>
<gene>
    <name evidence="4" type="ORF">ACFSVM_03365</name>
</gene>
<reference evidence="5" key="1">
    <citation type="journal article" date="2019" name="Int. J. Syst. Evol. Microbiol.">
        <title>The Global Catalogue of Microorganisms (GCM) 10K type strain sequencing project: providing services to taxonomists for standard genome sequencing and annotation.</title>
        <authorList>
            <consortium name="The Broad Institute Genomics Platform"/>
            <consortium name="The Broad Institute Genome Sequencing Center for Infectious Disease"/>
            <person name="Wu L."/>
            <person name="Ma J."/>
        </authorList>
    </citation>
    <scope>NUCLEOTIDE SEQUENCE [LARGE SCALE GENOMIC DNA]</scope>
    <source>
        <strain evidence="5">KCTC 33849</strain>
    </source>
</reference>
<protein>
    <submittedName>
        <fullName evidence="4">DUF6382 domain-containing protein</fullName>
    </submittedName>
</protein>
<evidence type="ECO:0000256" key="1">
    <source>
        <dbReference type="SAM" id="MobiDB-lite"/>
    </source>
</evidence>
<dbReference type="CDD" id="cd00060">
    <property type="entry name" value="FHA"/>
    <property type="match status" value="1"/>
</dbReference>
<name>A0ABW5SK06_9BACL</name>
<dbReference type="InterPro" id="IPR008984">
    <property type="entry name" value="SMAD_FHA_dom_sf"/>
</dbReference>
<feature type="compositionally biased region" description="Polar residues" evidence="1">
    <location>
        <begin position="248"/>
        <end position="259"/>
    </location>
</feature>
<evidence type="ECO:0000256" key="2">
    <source>
        <dbReference type="SAM" id="Phobius"/>
    </source>
</evidence>
<dbReference type="EMBL" id="JBHUMJ010000002">
    <property type="protein sequence ID" value="MFD2699494.1"/>
    <property type="molecule type" value="Genomic_DNA"/>
</dbReference>
<evidence type="ECO:0000259" key="3">
    <source>
        <dbReference type="PROSITE" id="PS50006"/>
    </source>
</evidence>
<evidence type="ECO:0000313" key="4">
    <source>
        <dbReference type="EMBL" id="MFD2699494.1"/>
    </source>
</evidence>
<dbReference type="SUPFAM" id="SSF49879">
    <property type="entry name" value="SMAD/FHA domain"/>
    <property type="match status" value="1"/>
</dbReference>
<keyword evidence="5" id="KW-1185">Reference proteome</keyword>
<proteinExistence type="predicted"/>
<feature type="transmembrane region" description="Helical" evidence="2">
    <location>
        <begin position="398"/>
        <end position="418"/>
    </location>
</feature>
<feature type="transmembrane region" description="Helical" evidence="2">
    <location>
        <begin position="373"/>
        <end position="391"/>
    </location>
</feature>